<dbReference type="EnsemblMetazoa" id="ACUA013876-RA">
    <property type="protein sequence ID" value="ACUA013876-PA"/>
    <property type="gene ID" value="ACUA013876"/>
</dbReference>
<dbReference type="AlphaFoldDB" id="A0A182MB00"/>
<reference evidence="2" key="1">
    <citation type="submission" date="2013-09" db="EMBL/GenBank/DDBJ databases">
        <title>The Genome Sequence of Anopheles culicifacies species A.</title>
        <authorList>
            <consortium name="The Broad Institute Genomics Platform"/>
            <person name="Neafsey D.E."/>
            <person name="Besansky N."/>
            <person name="Howell P."/>
            <person name="Walton C."/>
            <person name="Young S.K."/>
            <person name="Zeng Q."/>
            <person name="Gargeya S."/>
            <person name="Fitzgerald M."/>
            <person name="Haas B."/>
            <person name="Abouelleil A."/>
            <person name="Allen A.W."/>
            <person name="Alvarado L."/>
            <person name="Arachchi H.M."/>
            <person name="Berlin A.M."/>
            <person name="Chapman S.B."/>
            <person name="Gainer-Dewar J."/>
            <person name="Goldberg J."/>
            <person name="Griggs A."/>
            <person name="Gujja S."/>
            <person name="Hansen M."/>
            <person name="Howarth C."/>
            <person name="Imamovic A."/>
            <person name="Ireland A."/>
            <person name="Larimer J."/>
            <person name="McCowan C."/>
            <person name="Murphy C."/>
            <person name="Pearson M."/>
            <person name="Poon T.W."/>
            <person name="Priest M."/>
            <person name="Roberts A."/>
            <person name="Saif S."/>
            <person name="Shea T."/>
            <person name="Sisk P."/>
            <person name="Sykes S."/>
            <person name="Wortman J."/>
            <person name="Nusbaum C."/>
            <person name="Birren B."/>
        </authorList>
    </citation>
    <scope>NUCLEOTIDE SEQUENCE [LARGE SCALE GENOMIC DNA]</scope>
    <source>
        <strain evidence="2">A-37</strain>
    </source>
</reference>
<accession>A0A182MB00</accession>
<proteinExistence type="predicted"/>
<reference evidence="1" key="2">
    <citation type="submission" date="2020-05" db="UniProtKB">
        <authorList>
            <consortium name="EnsemblMetazoa"/>
        </authorList>
    </citation>
    <scope>IDENTIFICATION</scope>
    <source>
        <strain evidence="1">A-37</strain>
    </source>
</reference>
<evidence type="ECO:0000313" key="2">
    <source>
        <dbReference type="Proteomes" id="UP000075883"/>
    </source>
</evidence>
<dbReference type="EMBL" id="AXCM01004540">
    <property type="status" value="NOT_ANNOTATED_CDS"/>
    <property type="molecule type" value="Genomic_DNA"/>
</dbReference>
<name>A0A182MB00_9DIPT</name>
<evidence type="ECO:0000313" key="1">
    <source>
        <dbReference type="EnsemblMetazoa" id="ACUA013876-PA"/>
    </source>
</evidence>
<keyword evidence="2" id="KW-1185">Reference proteome</keyword>
<organism evidence="1 2">
    <name type="scientific">Anopheles culicifacies</name>
    <dbReference type="NCBI Taxonomy" id="139723"/>
    <lineage>
        <taxon>Eukaryota</taxon>
        <taxon>Metazoa</taxon>
        <taxon>Ecdysozoa</taxon>
        <taxon>Arthropoda</taxon>
        <taxon>Hexapoda</taxon>
        <taxon>Insecta</taxon>
        <taxon>Pterygota</taxon>
        <taxon>Neoptera</taxon>
        <taxon>Endopterygota</taxon>
        <taxon>Diptera</taxon>
        <taxon>Nematocera</taxon>
        <taxon>Culicoidea</taxon>
        <taxon>Culicidae</taxon>
        <taxon>Anophelinae</taxon>
        <taxon>Anopheles</taxon>
        <taxon>culicifacies species complex</taxon>
    </lineage>
</organism>
<protein>
    <submittedName>
        <fullName evidence="1">Uncharacterized protein</fullName>
    </submittedName>
</protein>
<dbReference type="Proteomes" id="UP000075883">
    <property type="component" value="Unassembled WGS sequence"/>
</dbReference>
<sequence length="262" mass="26676">MLGTKHEVLGWKFLKNALDASMVRSMLTATVFVVVVLAAERTSAYTVEREATVQLLPNDLISEVRERDAAPKAIITPKQVIENQVSKTWKSIVKQVLDDTNSSIKQKRTLPDVGGIFLLIKLLLLFNSGLGHAPPSGVPDIHSVGSMVPGAVPGAGGVQSMVSGAGVSGAQGMLTQSTGGGLPGSIIPGDVGSPPVPSTGMVNSLPTGGIGSVNPTENVMGSAMSPATGAGMVPSMGSAMVPNMGPAMVPNMSPPGPSYGVL</sequence>
<dbReference type="VEuPathDB" id="VectorBase:ACUA013876"/>